<dbReference type="Proteomes" id="UP000782312">
    <property type="component" value="Unassembled WGS sequence"/>
</dbReference>
<dbReference type="InterPro" id="IPR036165">
    <property type="entry name" value="YefM-like_sf"/>
</dbReference>
<protein>
    <recommendedName>
        <fullName evidence="2">Antitoxin</fullName>
    </recommendedName>
</protein>
<proteinExistence type="inferred from homology"/>
<dbReference type="SUPFAM" id="SSF143120">
    <property type="entry name" value="YefM-like"/>
    <property type="match status" value="1"/>
</dbReference>
<dbReference type="EMBL" id="JACPUR010000041">
    <property type="protein sequence ID" value="MBI3129644.1"/>
    <property type="molecule type" value="Genomic_DNA"/>
</dbReference>
<evidence type="ECO:0000313" key="3">
    <source>
        <dbReference type="EMBL" id="MBI3129644.1"/>
    </source>
</evidence>
<reference evidence="3" key="1">
    <citation type="submission" date="2020-07" db="EMBL/GenBank/DDBJ databases">
        <title>Huge and variable diversity of episymbiotic CPR bacteria and DPANN archaea in groundwater ecosystems.</title>
        <authorList>
            <person name="He C.Y."/>
            <person name="Keren R."/>
            <person name="Whittaker M."/>
            <person name="Farag I.F."/>
            <person name="Doudna J."/>
            <person name="Cate J.H.D."/>
            <person name="Banfield J.F."/>
        </authorList>
    </citation>
    <scope>NUCLEOTIDE SEQUENCE</scope>
    <source>
        <strain evidence="3">NC_groundwater_763_Ag_S-0.2um_68_21</strain>
    </source>
</reference>
<comment type="similarity">
    <text evidence="1 2">Belongs to the phD/YefM antitoxin family.</text>
</comment>
<organism evidence="3 4">
    <name type="scientific">Tectimicrobiota bacterium</name>
    <dbReference type="NCBI Taxonomy" id="2528274"/>
    <lineage>
        <taxon>Bacteria</taxon>
        <taxon>Pseudomonadati</taxon>
        <taxon>Nitrospinota/Tectimicrobiota group</taxon>
        <taxon>Candidatus Tectimicrobiota</taxon>
    </lineage>
</organism>
<comment type="caution">
    <text evidence="3">The sequence shown here is derived from an EMBL/GenBank/DDBJ whole genome shotgun (WGS) entry which is preliminary data.</text>
</comment>
<evidence type="ECO:0000256" key="1">
    <source>
        <dbReference type="ARBA" id="ARBA00009981"/>
    </source>
</evidence>
<dbReference type="InterPro" id="IPR006442">
    <property type="entry name" value="Antitoxin_Phd/YefM"/>
</dbReference>
<name>A0A932I1G6_UNCTE</name>
<gene>
    <name evidence="3" type="ORF">HYZ11_18700</name>
</gene>
<sequence length="80" mass="9241">MEWRLADAKNKFSELVTRALEEGPQRVRRRDDAVVVLAQRDYEKLSGKRPSFKDFLMKGGPSFEGLDLARDRSGMRSVRL</sequence>
<accession>A0A932I1G6</accession>
<comment type="function">
    <text evidence="2">Antitoxin component of a type II toxin-antitoxin (TA) system.</text>
</comment>
<evidence type="ECO:0000313" key="4">
    <source>
        <dbReference type="Proteomes" id="UP000782312"/>
    </source>
</evidence>
<dbReference type="NCBIfam" id="TIGR01552">
    <property type="entry name" value="phd_fam"/>
    <property type="match status" value="1"/>
</dbReference>
<dbReference type="AlphaFoldDB" id="A0A932I1G6"/>
<evidence type="ECO:0000256" key="2">
    <source>
        <dbReference type="RuleBase" id="RU362080"/>
    </source>
</evidence>
<dbReference type="Pfam" id="PF02604">
    <property type="entry name" value="PhdYeFM_antitox"/>
    <property type="match status" value="1"/>
</dbReference>
<dbReference type="Gene3D" id="3.40.1620.10">
    <property type="entry name" value="YefM-like domain"/>
    <property type="match status" value="1"/>
</dbReference>